<reference evidence="3 4" key="1">
    <citation type="journal article" date="2021" name="Nat. Commun.">
        <title>Genetic determinants of endophytism in the Arabidopsis root mycobiome.</title>
        <authorList>
            <person name="Mesny F."/>
            <person name="Miyauchi S."/>
            <person name="Thiergart T."/>
            <person name="Pickel B."/>
            <person name="Atanasova L."/>
            <person name="Karlsson M."/>
            <person name="Huettel B."/>
            <person name="Barry K.W."/>
            <person name="Haridas S."/>
            <person name="Chen C."/>
            <person name="Bauer D."/>
            <person name="Andreopoulos W."/>
            <person name="Pangilinan J."/>
            <person name="LaButti K."/>
            <person name="Riley R."/>
            <person name="Lipzen A."/>
            <person name="Clum A."/>
            <person name="Drula E."/>
            <person name="Henrissat B."/>
            <person name="Kohler A."/>
            <person name="Grigoriev I.V."/>
            <person name="Martin F.M."/>
            <person name="Hacquard S."/>
        </authorList>
    </citation>
    <scope>NUCLEOTIDE SEQUENCE [LARGE SCALE GENOMIC DNA]</scope>
    <source>
        <strain evidence="3 4">MPI-SDFR-AT-0080</strain>
    </source>
</reference>
<feature type="chain" id="PRO_5045166848" evidence="2">
    <location>
        <begin position="19"/>
        <end position="110"/>
    </location>
</feature>
<feature type="compositionally biased region" description="Polar residues" evidence="1">
    <location>
        <begin position="33"/>
        <end position="42"/>
    </location>
</feature>
<evidence type="ECO:0000256" key="1">
    <source>
        <dbReference type="SAM" id="MobiDB-lite"/>
    </source>
</evidence>
<keyword evidence="4" id="KW-1185">Reference proteome</keyword>
<evidence type="ECO:0000313" key="3">
    <source>
        <dbReference type="EMBL" id="KAH7049252.1"/>
    </source>
</evidence>
<name>A0ABQ8GCJ9_9PEZI</name>
<keyword evidence="2" id="KW-0732">Signal</keyword>
<comment type="caution">
    <text evidence="3">The sequence shown here is derived from an EMBL/GenBank/DDBJ whole genome shotgun (WGS) entry which is preliminary data.</text>
</comment>
<dbReference type="Proteomes" id="UP000774617">
    <property type="component" value="Unassembled WGS sequence"/>
</dbReference>
<feature type="signal peptide" evidence="2">
    <location>
        <begin position="1"/>
        <end position="18"/>
    </location>
</feature>
<organism evidence="3 4">
    <name type="scientific">Macrophomina phaseolina</name>
    <dbReference type="NCBI Taxonomy" id="35725"/>
    <lineage>
        <taxon>Eukaryota</taxon>
        <taxon>Fungi</taxon>
        <taxon>Dikarya</taxon>
        <taxon>Ascomycota</taxon>
        <taxon>Pezizomycotina</taxon>
        <taxon>Dothideomycetes</taxon>
        <taxon>Dothideomycetes incertae sedis</taxon>
        <taxon>Botryosphaeriales</taxon>
        <taxon>Botryosphaeriaceae</taxon>
        <taxon>Macrophomina</taxon>
    </lineage>
</organism>
<evidence type="ECO:0000313" key="4">
    <source>
        <dbReference type="Proteomes" id="UP000774617"/>
    </source>
</evidence>
<evidence type="ECO:0000256" key="2">
    <source>
        <dbReference type="SAM" id="SignalP"/>
    </source>
</evidence>
<accession>A0ABQ8GCJ9</accession>
<feature type="region of interest" description="Disordered" evidence="1">
    <location>
        <begin position="33"/>
        <end position="53"/>
    </location>
</feature>
<sequence length="110" mass="11193">MQLSAIIFLFFTNSLTLAAPLTPTQSRDALSSLTSITGSGNASDKIADAPSSDNAISSASTARIVARGFGTGVAQNTVAGLNGLMMDGFHKLFADLLGENDEGGQKNGAD</sequence>
<dbReference type="EMBL" id="JAGTJR010000014">
    <property type="protein sequence ID" value="KAH7049252.1"/>
    <property type="molecule type" value="Genomic_DNA"/>
</dbReference>
<protein>
    <submittedName>
        <fullName evidence="3">Uncharacterized protein</fullName>
    </submittedName>
</protein>
<proteinExistence type="predicted"/>
<gene>
    <name evidence="3" type="ORF">B0J12DRAFT_740745</name>
</gene>